<evidence type="ECO:0000256" key="1">
    <source>
        <dbReference type="SAM" id="MobiDB-lite"/>
    </source>
</evidence>
<evidence type="ECO:0000313" key="3">
    <source>
        <dbReference type="EMBL" id="KAH9824506.1"/>
    </source>
</evidence>
<feature type="region of interest" description="Disordered" evidence="1">
    <location>
        <begin position="45"/>
        <end position="64"/>
    </location>
</feature>
<keyword evidence="4" id="KW-1185">Reference proteome</keyword>
<dbReference type="AlphaFoldDB" id="A0A9W7VZZ0"/>
<keyword evidence="2" id="KW-0812">Transmembrane</keyword>
<dbReference type="EMBL" id="RIBY02002156">
    <property type="protein sequence ID" value="KAH9824506.1"/>
    <property type="molecule type" value="Genomic_DNA"/>
</dbReference>
<evidence type="ECO:0000313" key="4">
    <source>
        <dbReference type="Proteomes" id="UP001138500"/>
    </source>
</evidence>
<protein>
    <submittedName>
        <fullName evidence="3">Ergosterol biosynthetic protein 28</fullName>
    </submittedName>
</protein>
<name>A0A9W7VZZ0_9PEZI</name>
<dbReference type="Proteomes" id="UP001138500">
    <property type="component" value="Unassembled WGS sequence"/>
</dbReference>
<proteinExistence type="predicted"/>
<organism evidence="3 4">
    <name type="scientific">Teratosphaeria destructans</name>
    <dbReference type="NCBI Taxonomy" id="418781"/>
    <lineage>
        <taxon>Eukaryota</taxon>
        <taxon>Fungi</taxon>
        <taxon>Dikarya</taxon>
        <taxon>Ascomycota</taxon>
        <taxon>Pezizomycotina</taxon>
        <taxon>Dothideomycetes</taxon>
        <taxon>Dothideomycetidae</taxon>
        <taxon>Mycosphaerellales</taxon>
        <taxon>Teratosphaeriaceae</taxon>
        <taxon>Teratosphaeria</taxon>
    </lineage>
</organism>
<accession>A0A9W7VZZ0</accession>
<keyword evidence="2" id="KW-0472">Membrane</keyword>
<sequence length="64" mass="6937">MDTLTSYLPPTPGLLPQWLLLISLVSLGNSIQAYISPAGTRQVYANHARADPRHPSQVTPLAAR</sequence>
<dbReference type="InterPro" id="IPR005352">
    <property type="entry name" value="Erg28"/>
</dbReference>
<comment type="caution">
    <text evidence="3">The sequence shown here is derived from an EMBL/GenBank/DDBJ whole genome shotgun (WGS) entry which is preliminary data.</text>
</comment>
<evidence type="ECO:0000256" key="2">
    <source>
        <dbReference type="SAM" id="Phobius"/>
    </source>
</evidence>
<reference evidence="3 4" key="2">
    <citation type="journal article" date="2021" name="Curr. Genet.">
        <title>Genetic response to nitrogen starvation in the aggressive Eucalyptus foliar pathogen Teratosphaeria destructans.</title>
        <authorList>
            <person name="Havenga M."/>
            <person name="Wingfield B.D."/>
            <person name="Wingfield M.J."/>
            <person name="Dreyer L.L."/>
            <person name="Roets F."/>
            <person name="Aylward J."/>
        </authorList>
    </citation>
    <scope>NUCLEOTIDE SEQUENCE [LARGE SCALE GENOMIC DNA]</scope>
    <source>
        <strain evidence="3">CMW44962</strain>
    </source>
</reference>
<dbReference type="OrthoDB" id="6485510at2759"/>
<feature type="non-terminal residue" evidence="3">
    <location>
        <position position="64"/>
    </location>
</feature>
<feature type="transmembrane region" description="Helical" evidence="2">
    <location>
        <begin position="15"/>
        <end position="35"/>
    </location>
</feature>
<keyword evidence="2" id="KW-1133">Transmembrane helix</keyword>
<reference evidence="3 4" key="1">
    <citation type="journal article" date="2018" name="IMA Fungus">
        <title>IMA Genome-F 10: Nine draft genome sequences of Claviceps purpurea s.lat., including C. arundinis, C. humidiphila, and C. cf. spartinae, pseudomolecules for the pitch canker pathogen Fusarium circinatum, draft genome of Davidsoniella eucalypti, Grosmannia galeiformis, Quambalaria eucalypti, and Teratosphaeria destructans.</title>
        <authorList>
            <person name="Wingfield B.D."/>
            <person name="Liu M."/>
            <person name="Nguyen H.D."/>
            <person name="Lane F.A."/>
            <person name="Morgan S.W."/>
            <person name="De Vos L."/>
            <person name="Wilken P.M."/>
            <person name="Duong T.A."/>
            <person name="Aylward J."/>
            <person name="Coetzee M.P."/>
            <person name="Dadej K."/>
            <person name="De Beer Z.W."/>
            <person name="Findlay W."/>
            <person name="Havenga M."/>
            <person name="Kolarik M."/>
            <person name="Menzies J.G."/>
            <person name="Naidoo K."/>
            <person name="Pochopski O."/>
            <person name="Shoukouhi P."/>
            <person name="Santana Q.C."/>
            <person name="Seifert K.A."/>
            <person name="Soal N."/>
            <person name="Steenkamp E.T."/>
            <person name="Tatham C.T."/>
            <person name="van der Nest M.A."/>
            <person name="Wingfield M.J."/>
        </authorList>
    </citation>
    <scope>NUCLEOTIDE SEQUENCE [LARGE SCALE GENOMIC DNA]</scope>
    <source>
        <strain evidence="3">CMW44962</strain>
    </source>
</reference>
<gene>
    <name evidence="3" type="ORF">Tdes44962_MAKER04457</name>
</gene>
<dbReference type="GO" id="GO:0016020">
    <property type="term" value="C:membrane"/>
    <property type="evidence" value="ECO:0007669"/>
    <property type="project" value="InterPro"/>
</dbReference>
<dbReference type="Pfam" id="PF03694">
    <property type="entry name" value="Erg28"/>
    <property type="match status" value="1"/>
</dbReference>